<dbReference type="GO" id="GO:0004396">
    <property type="term" value="F:hexokinase activity"/>
    <property type="evidence" value="ECO:0007669"/>
    <property type="project" value="TreeGrafter"/>
</dbReference>
<accession>A0A0A3AKM5</accession>
<keyword evidence="2" id="KW-1185">Reference proteome</keyword>
<comment type="caution">
    <text evidence="1">The sequence shown here is derived from an EMBL/GenBank/DDBJ whole genome shotgun (WGS) entry which is preliminary data.</text>
</comment>
<dbReference type="OrthoDB" id="9810372at2"/>
<protein>
    <submittedName>
        <fullName evidence="1">Sugar kinase</fullName>
    </submittedName>
</protein>
<proteinExistence type="predicted"/>
<evidence type="ECO:0000313" key="2">
    <source>
        <dbReference type="Proteomes" id="UP000030380"/>
    </source>
</evidence>
<dbReference type="PANTHER" id="PTHR18964:SF174">
    <property type="entry name" value="D-ALLOSE KINASE-RELATED"/>
    <property type="match status" value="1"/>
</dbReference>
<dbReference type="PANTHER" id="PTHR18964">
    <property type="entry name" value="ROK (REPRESSOR, ORF, KINASE) FAMILY"/>
    <property type="match status" value="1"/>
</dbReference>
<dbReference type="SUPFAM" id="SSF53067">
    <property type="entry name" value="Actin-like ATPase domain"/>
    <property type="match status" value="1"/>
</dbReference>
<organism evidence="1 2">
    <name type="scientific">Chelonobacter oris</name>
    <dbReference type="NCBI Taxonomy" id="505317"/>
    <lineage>
        <taxon>Bacteria</taxon>
        <taxon>Pseudomonadati</taxon>
        <taxon>Pseudomonadota</taxon>
        <taxon>Gammaproteobacteria</taxon>
        <taxon>Pasteurellales</taxon>
        <taxon>Pasteurellaceae</taxon>
        <taxon>Chelonobacter</taxon>
    </lineage>
</organism>
<evidence type="ECO:0000313" key="1">
    <source>
        <dbReference type="EMBL" id="KGQ69948.1"/>
    </source>
</evidence>
<dbReference type="EMBL" id="JSUM01000014">
    <property type="protein sequence ID" value="KGQ69948.1"/>
    <property type="molecule type" value="Genomic_DNA"/>
</dbReference>
<name>A0A0A3AKM5_9PAST</name>
<sequence>MTVPTSVFIGIDMGATHTRICMMNPQSEVLLTDKSKTTDIIGNDFLQGIKAFCFSFCQSYLVKKIVIGLPAAISRNRQKVLSVPNLFISQAELDQLVPYLSTQFGCNVLLERDVNLQMTYDVMHFNLKEKLVLGLYVGTGMGFSIWNEGEIFLGAHGVAGELGHIPYGDDDLRCGCGNYGCLETNCSGIALKRWHDSSIKGYPIDEIFSQAEKDGFIHRYLIRIAKAVSTCINLFDPDVVILGGGVMDMKDFPYALLERYCMSYVRKPLPYNKLKLLKASSSSFNGAIGAALLANQRN</sequence>
<dbReference type="InterPro" id="IPR043129">
    <property type="entry name" value="ATPase_NBD"/>
</dbReference>
<dbReference type="Proteomes" id="UP000030380">
    <property type="component" value="Unassembled WGS sequence"/>
</dbReference>
<dbReference type="CDD" id="cd24070">
    <property type="entry name" value="ASKHA_NBD_ROK_AlsK"/>
    <property type="match status" value="1"/>
</dbReference>
<dbReference type="InterPro" id="IPR000600">
    <property type="entry name" value="ROK"/>
</dbReference>
<dbReference type="NCBIfam" id="NF007251">
    <property type="entry name" value="PRK09698.1"/>
    <property type="match status" value="1"/>
</dbReference>
<dbReference type="Gene3D" id="3.30.420.40">
    <property type="match status" value="2"/>
</dbReference>
<reference evidence="1 2" key="1">
    <citation type="submission" date="2014-11" db="EMBL/GenBank/DDBJ databases">
        <title>Draft genome sequence of Chelonobacter oris 1662T, associated with respiratory disease in Hermann's Tortoises.</title>
        <authorList>
            <person name="Kudirkiene E."/>
            <person name="Hansen M.J."/>
            <person name="Bojesen A.M."/>
        </authorList>
    </citation>
    <scope>NUCLEOTIDE SEQUENCE [LARGE SCALE GENOMIC DNA]</scope>
    <source>
        <strain evidence="1 2">1662</strain>
    </source>
</reference>
<dbReference type="STRING" id="505317.OA57_10030"/>
<dbReference type="AlphaFoldDB" id="A0A0A3AKM5"/>
<dbReference type="Pfam" id="PF00480">
    <property type="entry name" value="ROK"/>
    <property type="match status" value="1"/>
</dbReference>
<gene>
    <name evidence="1" type="ORF">OA57_10030</name>
</gene>
<keyword evidence="1" id="KW-0418">Kinase</keyword>
<dbReference type="RefSeq" id="WP_034617105.1">
    <property type="nucleotide sequence ID" value="NZ_JSUM01000014.1"/>
</dbReference>
<keyword evidence="1" id="KW-0808">Transferase</keyword>